<dbReference type="InterPro" id="IPR050595">
    <property type="entry name" value="Bact_response_regulator"/>
</dbReference>
<accession>D2SC77</accession>
<evidence type="ECO:0000313" key="5">
    <source>
        <dbReference type="Proteomes" id="UP000001382"/>
    </source>
</evidence>
<dbReference type="PANTHER" id="PTHR44591:SF3">
    <property type="entry name" value="RESPONSE REGULATORY DOMAIN-CONTAINING PROTEIN"/>
    <property type="match status" value="1"/>
</dbReference>
<dbReference type="HOGENOM" id="CLU_000445_69_17_11"/>
<dbReference type="eggNOG" id="COG0745">
    <property type="taxonomic scope" value="Bacteria"/>
</dbReference>
<dbReference type="Pfam" id="PF00072">
    <property type="entry name" value="Response_reg"/>
    <property type="match status" value="1"/>
</dbReference>
<keyword evidence="5" id="KW-1185">Reference proteome</keyword>
<dbReference type="RefSeq" id="WP_012947685.1">
    <property type="nucleotide sequence ID" value="NC_013757.1"/>
</dbReference>
<protein>
    <submittedName>
        <fullName evidence="4">Response regulator receiver protein</fullName>
    </submittedName>
</protein>
<dbReference type="SUPFAM" id="SSF52172">
    <property type="entry name" value="CheY-like"/>
    <property type="match status" value="1"/>
</dbReference>
<dbReference type="OrthoDB" id="3197131at2"/>
<sequence>MSRTILVVDDEPDIRELARLGLELVGGHHVVVADSGAAAAALVEEVRPDAVLLDVQMPGMDGPATLAALRSGRVGATVPVLFLTASVQEAQLTQLLELDVVTVLSKPFDPMTLPQQVDQALGWSS</sequence>
<feature type="domain" description="Response regulatory" evidence="3">
    <location>
        <begin position="4"/>
        <end position="121"/>
    </location>
</feature>
<reference evidence="4 5" key="1">
    <citation type="journal article" date="2010" name="Stand. Genomic Sci.">
        <title>Complete genome sequence of Geodermatophilus obscurus type strain (G-20).</title>
        <authorList>
            <person name="Ivanova N."/>
            <person name="Sikorski J."/>
            <person name="Jando M."/>
            <person name="Munk C."/>
            <person name="Lapidus A."/>
            <person name="Glavina Del Rio T."/>
            <person name="Copeland A."/>
            <person name="Tice H."/>
            <person name="Cheng J.-F."/>
            <person name="Lucas S."/>
            <person name="Chen F."/>
            <person name="Nolan M."/>
            <person name="Bruce D."/>
            <person name="Goodwin L."/>
            <person name="Pitluck S."/>
            <person name="Mavromatis K."/>
            <person name="Mikhailova N."/>
            <person name="Pati A."/>
            <person name="Chen A."/>
            <person name="Palaniappan K."/>
            <person name="Land M."/>
            <person name="Hauser L."/>
            <person name="Chang Y.-J."/>
            <person name="Jeffries C.D."/>
            <person name="Meincke L."/>
            <person name="Brettin T."/>
            <person name="Detter J.C."/>
            <person name="Detter J.C."/>
            <person name="Rohde M."/>
            <person name="Goeker M."/>
            <person name="Bristow J."/>
            <person name="Eisen J.A."/>
            <person name="Markowitz V."/>
            <person name="Hugenholtz P."/>
            <person name="Kyrpides N.C."/>
            <person name="Klenk H.-P."/>
        </authorList>
    </citation>
    <scope>NUCLEOTIDE SEQUENCE [LARGE SCALE GENOMIC DNA]</scope>
    <source>
        <strain evidence="5">ATCC 25078 / DSM 43160 / JCM 3152 / KCC A-0152 / KCTC 9177 / NBRC 13315 / NRRL B-3577 / G-20</strain>
    </source>
</reference>
<keyword evidence="1 2" id="KW-0597">Phosphoprotein</keyword>
<dbReference type="Proteomes" id="UP000001382">
    <property type="component" value="Chromosome"/>
</dbReference>
<evidence type="ECO:0000256" key="2">
    <source>
        <dbReference type="PROSITE-ProRule" id="PRU00169"/>
    </source>
</evidence>
<dbReference type="STRING" id="526225.Gobs_1519"/>
<dbReference type="GO" id="GO:0000160">
    <property type="term" value="P:phosphorelay signal transduction system"/>
    <property type="evidence" value="ECO:0007669"/>
    <property type="project" value="InterPro"/>
</dbReference>
<dbReference type="Gene3D" id="3.40.50.2300">
    <property type="match status" value="1"/>
</dbReference>
<organism evidence="4 5">
    <name type="scientific">Geodermatophilus obscurus (strain ATCC 25078 / DSM 43160 / JCM 3152 / CCUG 61914 / KCC A-0152 / KCTC 9177 / NBRC 13315 / NRRL B-3577 / G-20)</name>
    <dbReference type="NCBI Taxonomy" id="526225"/>
    <lineage>
        <taxon>Bacteria</taxon>
        <taxon>Bacillati</taxon>
        <taxon>Actinomycetota</taxon>
        <taxon>Actinomycetes</taxon>
        <taxon>Geodermatophilales</taxon>
        <taxon>Geodermatophilaceae</taxon>
        <taxon>Geodermatophilus</taxon>
    </lineage>
</organism>
<evidence type="ECO:0000313" key="4">
    <source>
        <dbReference type="EMBL" id="ADB74245.1"/>
    </source>
</evidence>
<name>D2SC77_GEOOG</name>
<dbReference type="AlphaFoldDB" id="D2SC77"/>
<gene>
    <name evidence="4" type="ordered locus">Gobs_1519</name>
</gene>
<dbReference type="SMART" id="SM00448">
    <property type="entry name" value="REC"/>
    <property type="match status" value="1"/>
</dbReference>
<dbReference type="EMBL" id="CP001867">
    <property type="protein sequence ID" value="ADB74245.1"/>
    <property type="molecule type" value="Genomic_DNA"/>
</dbReference>
<evidence type="ECO:0000256" key="1">
    <source>
        <dbReference type="ARBA" id="ARBA00022553"/>
    </source>
</evidence>
<dbReference type="PROSITE" id="PS50110">
    <property type="entry name" value="RESPONSE_REGULATORY"/>
    <property type="match status" value="1"/>
</dbReference>
<dbReference type="InterPro" id="IPR001789">
    <property type="entry name" value="Sig_transdc_resp-reg_receiver"/>
</dbReference>
<evidence type="ECO:0000259" key="3">
    <source>
        <dbReference type="PROSITE" id="PS50110"/>
    </source>
</evidence>
<dbReference type="PANTHER" id="PTHR44591">
    <property type="entry name" value="STRESS RESPONSE REGULATOR PROTEIN 1"/>
    <property type="match status" value="1"/>
</dbReference>
<reference evidence="5" key="2">
    <citation type="submission" date="2010-01" db="EMBL/GenBank/DDBJ databases">
        <title>The complete genome of Geodermatophilus obscurus DSM 43160.</title>
        <authorList>
            <consortium name="US DOE Joint Genome Institute (JGI-PGF)"/>
            <person name="Lucas S."/>
            <person name="Copeland A."/>
            <person name="Lapidus A."/>
            <person name="Glavina del Rio T."/>
            <person name="Dalin E."/>
            <person name="Tice H."/>
            <person name="Bruce D."/>
            <person name="Goodwin L."/>
            <person name="Pitluck S."/>
            <person name="Kyrpides N."/>
            <person name="Mavromatis K."/>
            <person name="Ivanova N."/>
            <person name="Munk A.C."/>
            <person name="Brettin T."/>
            <person name="Detter J.C."/>
            <person name="Han C."/>
            <person name="Larimer F."/>
            <person name="Land M."/>
            <person name="Hauser L."/>
            <person name="Markowitz V."/>
            <person name="Cheng J.-F."/>
            <person name="Hugenholtz P."/>
            <person name="Woyke T."/>
            <person name="Wu D."/>
            <person name="Jando M."/>
            <person name="Schneider S."/>
            <person name="Klenk H.-P."/>
            <person name="Eisen J.A."/>
        </authorList>
    </citation>
    <scope>NUCLEOTIDE SEQUENCE [LARGE SCALE GENOMIC DNA]</scope>
    <source>
        <strain evidence="5">ATCC 25078 / DSM 43160 / JCM 3152 / KCC A-0152 / KCTC 9177 / NBRC 13315 / NRRL B-3577 / G-20</strain>
    </source>
</reference>
<feature type="modified residue" description="4-aspartylphosphate" evidence="2">
    <location>
        <position position="54"/>
    </location>
</feature>
<dbReference type="KEGG" id="gob:Gobs_1519"/>
<proteinExistence type="predicted"/>
<dbReference type="InterPro" id="IPR011006">
    <property type="entry name" value="CheY-like_superfamily"/>
</dbReference>